<dbReference type="PANTHER" id="PTHR43684">
    <property type="match status" value="1"/>
</dbReference>
<protein>
    <recommendedName>
        <fullName evidence="4">Enoyl-CoA hydratase</fullName>
    </recommendedName>
</protein>
<name>A0A1X1UL39_MYCFL</name>
<dbReference type="PANTHER" id="PTHR43684:SF4">
    <property type="entry name" value="ENOYL-COA HYDRATASE_ISOMERASE FAMILY PROTEIN (AFU_ORTHOLOGUE AFUA_1G01890)"/>
    <property type="match status" value="1"/>
</dbReference>
<evidence type="ECO:0008006" key="4">
    <source>
        <dbReference type="Google" id="ProtNLM"/>
    </source>
</evidence>
<organism evidence="2 3">
    <name type="scientific">Mycobacterium florentinum</name>
    <dbReference type="NCBI Taxonomy" id="292462"/>
    <lineage>
        <taxon>Bacteria</taxon>
        <taxon>Bacillati</taxon>
        <taxon>Actinomycetota</taxon>
        <taxon>Actinomycetes</taxon>
        <taxon>Mycobacteriales</taxon>
        <taxon>Mycobacteriaceae</taxon>
        <taxon>Mycobacterium</taxon>
        <taxon>Mycobacterium simiae complex</taxon>
    </lineage>
</organism>
<dbReference type="InterPro" id="IPR029045">
    <property type="entry name" value="ClpP/crotonase-like_dom_sf"/>
</dbReference>
<accession>A0A1X1UL39</accession>
<dbReference type="Proteomes" id="UP000193010">
    <property type="component" value="Unassembled WGS sequence"/>
</dbReference>
<dbReference type="Pfam" id="PF00378">
    <property type="entry name" value="ECH_1"/>
    <property type="match status" value="1"/>
</dbReference>
<evidence type="ECO:0000313" key="3">
    <source>
        <dbReference type="Proteomes" id="UP000193010"/>
    </source>
</evidence>
<dbReference type="EMBL" id="LQOV01000003">
    <property type="protein sequence ID" value="ORV57501.1"/>
    <property type="molecule type" value="Genomic_DNA"/>
</dbReference>
<dbReference type="CDD" id="cd06558">
    <property type="entry name" value="crotonase-like"/>
    <property type="match status" value="1"/>
</dbReference>
<sequence length="269" mass="29087">MHNRIATVWLNNPRALNAFTADMVDQLLDVLDAVDSDDAIRAVVVTGHGRGFCAGADLGTGADTFAREMDESADGWPLPDRAGTIALRMLRFRKPLIAAINGPAVGFGASLTLPMDVRLACVKARVGFAFVRRGISPDGASSWFLPRIVGISRAAEWMFTGRLYSADELLDASFVRGVHPCLELLPSAYAIANEFVEHSAPVSVALTRQLLWRMYGAAEPARAHLLESRALAKLGASVDAREGVQAFLERRPASFVMSPSRDLPDVLDN</sequence>
<comment type="similarity">
    <text evidence="1">Belongs to the enoyl-CoA hydratase/isomerase family.</text>
</comment>
<dbReference type="Gene3D" id="3.90.226.10">
    <property type="entry name" value="2-enoyl-CoA Hydratase, Chain A, domain 1"/>
    <property type="match status" value="1"/>
</dbReference>
<dbReference type="SUPFAM" id="SSF52096">
    <property type="entry name" value="ClpP/crotonase"/>
    <property type="match status" value="1"/>
</dbReference>
<dbReference type="AlphaFoldDB" id="A0A1X1UL39"/>
<keyword evidence="3" id="KW-1185">Reference proteome</keyword>
<gene>
    <name evidence="2" type="ORF">AWC05_09355</name>
</gene>
<dbReference type="InterPro" id="IPR001753">
    <property type="entry name" value="Enoyl-CoA_hydra/iso"/>
</dbReference>
<dbReference type="InterPro" id="IPR051053">
    <property type="entry name" value="ECH/Chromodomain_protein"/>
</dbReference>
<evidence type="ECO:0000313" key="2">
    <source>
        <dbReference type="EMBL" id="ORV57501.1"/>
    </source>
</evidence>
<dbReference type="GO" id="GO:0003824">
    <property type="term" value="F:catalytic activity"/>
    <property type="evidence" value="ECO:0007669"/>
    <property type="project" value="UniProtKB-ARBA"/>
</dbReference>
<comment type="caution">
    <text evidence="2">The sequence shown here is derived from an EMBL/GenBank/DDBJ whole genome shotgun (WGS) entry which is preliminary data.</text>
</comment>
<evidence type="ECO:0000256" key="1">
    <source>
        <dbReference type="ARBA" id="ARBA00005254"/>
    </source>
</evidence>
<proteinExistence type="inferred from homology"/>
<dbReference type="Gene3D" id="1.10.12.10">
    <property type="entry name" value="Lyase 2-enoyl-coa Hydratase, Chain A, domain 2"/>
    <property type="match status" value="1"/>
</dbReference>
<dbReference type="NCBIfam" id="NF006109">
    <property type="entry name" value="PRK08260.1"/>
    <property type="match status" value="1"/>
</dbReference>
<reference evidence="2 3" key="1">
    <citation type="submission" date="2016-01" db="EMBL/GenBank/DDBJ databases">
        <title>The new phylogeny of the genus Mycobacterium.</title>
        <authorList>
            <person name="Tarcisio F."/>
            <person name="Conor M."/>
            <person name="Antonella G."/>
            <person name="Elisabetta G."/>
            <person name="Giulia F.S."/>
            <person name="Sara T."/>
            <person name="Anna F."/>
            <person name="Clotilde B."/>
            <person name="Roberto B."/>
            <person name="Veronica D.S."/>
            <person name="Fabio R."/>
            <person name="Monica P."/>
            <person name="Olivier J."/>
            <person name="Enrico T."/>
            <person name="Nicola S."/>
        </authorList>
    </citation>
    <scope>NUCLEOTIDE SEQUENCE [LARGE SCALE GENOMIC DNA]</scope>
    <source>
        <strain evidence="2 3">DSM 44852</strain>
    </source>
</reference>
<dbReference type="InterPro" id="IPR014748">
    <property type="entry name" value="Enoyl-CoA_hydra_C"/>
</dbReference>
<dbReference type="STRING" id="292462.AWC05_09355"/>